<keyword evidence="5 6" id="KW-0539">Nucleus</keyword>
<comment type="caution">
    <text evidence="10">The sequence shown here is derived from an EMBL/GenBank/DDBJ whole genome shotgun (WGS) entry which is preliminary data.</text>
</comment>
<evidence type="ECO:0000256" key="4">
    <source>
        <dbReference type="ARBA" id="ARBA00023155"/>
    </source>
</evidence>
<comment type="subcellular location">
    <subcellularLocation>
        <location evidence="1 6 7">Nucleus</location>
    </subcellularLocation>
</comment>
<protein>
    <submittedName>
        <fullName evidence="10">Homeobox protein EMX2</fullName>
    </submittedName>
</protein>
<dbReference type="CDD" id="cd00086">
    <property type="entry name" value="homeodomain"/>
    <property type="match status" value="1"/>
</dbReference>
<dbReference type="SMART" id="SM00389">
    <property type="entry name" value="HOX"/>
    <property type="match status" value="1"/>
</dbReference>
<dbReference type="OrthoDB" id="6159439at2759"/>
<dbReference type="FunFam" id="1.10.10.60:FF:000081">
    <property type="entry name" value="Empty spiracles homeobox 2"/>
    <property type="match status" value="1"/>
</dbReference>
<gene>
    <name evidence="10" type="primary">EMX2</name>
    <name evidence="10" type="ORF">TNCT_325531</name>
</gene>
<evidence type="ECO:0000256" key="2">
    <source>
        <dbReference type="ARBA" id="ARBA00007397"/>
    </source>
</evidence>
<sequence>MMMMLYPETSSVLPATILRNSRPKSKFSIEELIGKNNQVMSTKRNEFSNYNVINAGESHKVHRPNEEYFSQGRTNEFPKQFSNIRTSFHPTSARFYEPIAALPPVPLGGRPLDYAAQRYYAGTYDPLAQTYLQSHLSLANDKNVLEHWHSLYGSIPHQFQGYDPSMLFNPFRKPKRIRTAFLPTQLLKLENAFEKNHYVVGSERRKLSQELHLTETQIKVWFQNRRTKLKRQKQDSGCHSQIQDCSDENETLSSDEEESEKSSPPLIDVGNVTNSLNYDNSPATNESIWNPHITNSSQTNRRDSYTM</sequence>
<reference evidence="10" key="1">
    <citation type="submission" date="2020-07" db="EMBL/GenBank/DDBJ databases">
        <title>Multicomponent nature underlies the extraordinary mechanical properties of spider dragline silk.</title>
        <authorList>
            <person name="Kono N."/>
            <person name="Nakamura H."/>
            <person name="Mori M."/>
            <person name="Yoshida Y."/>
            <person name="Ohtoshi R."/>
            <person name="Malay A.D."/>
            <person name="Moran D.A.P."/>
            <person name="Tomita M."/>
            <person name="Numata K."/>
            <person name="Arakawa K."/>
        </authorList>
    </citation>
    <scope>NUCLEOTIDE SEQUENCE</scope>
</reference>
<evidence type="ECO:0000313" key="11">
    <source>
        <dbReference type="Proteomes" id="UP000887116"/>
    </source>
</evidence>
<evidence type="ECO:0000259" key="9">
    <source>
        <dbReference type="PROSITE" id="PS50071"/>
    </source>
</evidence>
<organism evidence="10 11">
    <name type="scientific">Trichonephila clavata</name>
    <name type="common">Joro spider</name>
    <name type="synonym">Nephila clavata</name>
    <dbReference type="NCBI Taxonomy" id="2740835"/>
    <lineage>
        <taxon>Eukaryota</taxon>
        <taxon>Metazoa</taxon>
        <taxon>Ecdysozoa</taxon>
        <taxon>Arthropoda</taxon>
        <taxon>Chelicerata</taxon>
        <taxon>Arachnida</taxon>
        <taxon>Araneae</taxon>
        <taxon>Araneomorphae</taxon>
        <taxon>Entelegynae</taxon>
        <taxon>Araneoidea</taxon>
        <taxon>Nephilidae</taxon>
        <taxon>Trichonephila</taxon>
    </lineage>
</organism>
<evidence type="ECO:0000256" key="7">
    <source>
        <dbReference type="RuleBase" id="RU000682"/>
    </source>
</evidence>
<dbReference type="AlphaFoldDB" id="A0A8X6J8U9"/>
<dbReference type="GO" id="GO:0000978">
    <property type="term" value="F:RNA polymerase II cis-regulatory region sequence-specific DNA binding"/>
    <property type="evidence" value="ECO:0007669"/>
    <property type="project" value="TreeGrafter"/>
</dbReference>
<dbReference type="InterPro" id="IPR001356">
    <property type="entry name" value="HD"/>
</dbReference>
<dbReference type="InterPro" id="IPR017970">
    <property type="entry name" value="Homeobox_CS"/>
</dbReference>
<dbReference type="PRINTS" id="PR00024">
    <property type="entry name" value="HOMEOBOX"/>
</dbReference>
<dbReference type="EMBL" id="BMAO01017401">
    <property type="protein sequence ID" value="GFR15353.1"/>
    <property type="molecule type" value="Genomic_DNA"/>
</dbReference>
<dbReference type="PANTHER" id="PTHR24339:SF28">
    <property type="entry name" value="E5-RELATED"/>
    <property type="match status" value="1"/>
</dbReference>
<dbReference type="PROSITE" id="PS50071">
    <property type="entry name" value="HOMEOBOX_2"/>
    <property type="match status" value="1"/>
</dbReference>
<feature type="domain" description="Homeobox" evidence="9">
    <location>
        <begin position="172"/>
        <end position="232"/>
    </location>
</feature>
<keyword evidence="11" id="KW-1185">Reference proteome</keyword>
<dbReference type="PANTHER" id="PTHR24339">
    <property type="entry name" value="HOMEOBOX PROTEIN EMX-RELATED"/>
    <property type="match status" value="1"/>
</dbReference>
<dbReference type="Gene3D" id="1.10.10.60">
    <property type="entry name" value="Homeodomain-like"/>
    <property type="match status" value="1"/>
</dbReference>
<evidence type="ECO:0000256" key="1">
    <source>
        <dbReference type="ARBA" id="ARBA00004123"/>
    </source>
</evidence>
<name>A0A8X6J8U9_TRICU</name>
<evidence type="ECO:0000256" key="5">
    <source>
        <dbReference type="ARBA" id="ARBA00023242"/>
    </source>
</evidence>
<dbReference type="PROSITE" id="PS00027">
    <property type="entry name" value="HOMEOBOX_1"/>
    <property type="match status" value="1"/>
</dbReference>
<feature type="region of interest" description="Disordered" evidence="8">
    <location>
        <begin position="232"/>
        <end position="307"/>
    </location>
</feature>
<evidence type="ECO:0000313" key="10">
    <source>
        <dbReference type="EMBL" id="GFR15353.1"/>
    </source>
</evidence>
<dbReference type="InterPro" id="IPR009057">
    <property type="entry name" value="Homeodomain-like_sf"/>
</dbReference>
<dbReference type="InterPro" id="IPR050877">
    <property type="entry name" value="EMX-VAX-Noto_Homeobox_TFs"/>
</dbReference>
<feature type="compositionally biased region" description="Polar residues" evidence="8">
    <location>
        <begin position="271"/>
        <end position="299"/>
    </location>
</feature>
<dbReference type="Proteomes" id="UP000887116">
    <property type="component" value="Unassembled WGS sequence"/>
</dbReference>
<comment type="similarity">
    <text evidence="2">Belongs to the EMX homeobox family.</text>
</comment>
<dbReference type="InterPro" id="IPR020479">
    <property type="entry name" value="HD_metazoa"/>
</dbReference>
<feature type="compositionally biased region" description="Acidic residues" evidence="8">
    <location>
        <begin position="245"/>
        <end position="259"/>
    </location>
</feature>
<proteinExistence type="inferred from homology"/>
<evidence type="ECO:0000256" key="3">
    <source>
        <dbReference type="ARBA" id="ARBA00023125"/>
    </source>
</evidence>
<dbReference type="GO" id="GO:0005634">
    <property type="term" value="C:nucleus"/>
    <property type="evidence" value="ECO:0007669"/>
    <property type="project" value="UniProtKB-SubCell"/>
</dbReference>
<accession>A0A8X6J8U9</accession>
<evidence type="ECO:0000256" key="8">
    <source>
        <dbReference type="SAM" id="MobiDB-lite"/>
    </source>
</evidence>
<dbReference type="SUPFAM" id="SSF46689">
    <property type="entry name" value="Homeodomain-like"/>
    <property type="match status" value="1"/>
</dbReference>
<feature type="DNA-binding region" description="Homeobox" evidence="6">
    <location>
        <begin position="174"/>
        <end position="233"/>
    </location>
</feature>
<dbReference type="GO" id="GO:0000981">
    <property type="term" value="F:DNA-binding transcription factor activity, RNA polymerase II-specific"/>
    <property type="evidence" value="ECO:0007669"/>
    <property type="project" value="InterPro"/>
</dbReference>
<keyword evidence="3 6" id="KW-0238">DNA-binding</keyword>
<feature type="compositionally biased region" description="Polar residues" evidence="8">
    <location>
        <begin position="235"/>
        <end position="244"/>
    </location>
</feature>
<evidence type="ECO:0000256" key="6">
    <source>
        <dbReference type="PROSITE-ProRule" id="PRU00108"/>
    </source>
</evidence>
<dbReference type="Pfam" id="PF00046">
    <property type="entry name" value="Homeodomain"/>
    <property type="match status" value="1"/>
</dbReference>
<keyword evidence="4 6" id="KW-0371">Homeobox</keyword>